<evidence type="ECO:0000313" key="4">
    <source>
        <dbReference type="Proteomes" id="UP000606044"/>
    </source>
</evidence>
<keyword evidence="4" id="KW-1185">Reference proteome</keyword>
<comment type="caution">
    <text evidence="3">The sequence shown here is derived from an EMBL/GenBank/DDBJ whole genome shotgun (WGS) entry which is preliminary data.</text>
</comment>
<dbReference type="EMBL" id="BMCT01000007">
    <property type="protein sequence ID" value="GGF78892.1"/>
    <property type="molecule type" value="Genomic_DNA"/>
</dbReference>
<protein>
    <submittedName>
        <fullName evidence="3">C-type cytochrome, methanol metabolism-related</fullName>
    </submittedName>
</protein>
<dbReference type="SUPFAM" id="SSF46626">
    <property type="entry name" value="Cytochrome c"/>
    <property type="match status" value="1"/>
</dbReference>
<dbReference type="AlphaFoldDB" id="A0A917CCH1"/>
<sequence>MGLALAFAPVFVFMAAGPGASQDKPPQNQPAKDTPAKDASGKDASAKSAAGKTEEDGKWLDADGNPTYNISADGKVDWYTYSGFRRYHSECHVCHGPEGEGSTYAPGLINSLKTITYPEFQEVVASGRTVTRPDKTSVMPALGDNVNVMCYLDDIYVYLKARADGALPRGQRPQRGVEKPETAIQNEKSCLGL</sequence>
<dbReference type="InterPro" id="IPR036909">
    <property type="entry name" value="Cyt_c-like_dom_sf"/>
</dbReference>
<dbReference type="Proteomes" id="UP000606044">
    <property type="component" value="Unassembled WGS sequence"/>
</dbReference>
<proteinExistence type="predicted"/>
<dbReference type="Gene3D" id="1.10.760.10">
    <property type="entry name" value="Cytochrome c-like domain"/>
    <property type="match status" value="1"/>
</dbReference>
<feature type="chain" id="PRO_5037195639" evidence="2">
    <location>
        <begin position="16"/>
        <end position="193"/>
    </location>
</feature>
<feature type="compositionally biased region" description="Basic and acidic residues" evidence="1">
    <location>
        <begin position="34"/>
        <end position="45"/>
    </location>
</feature>
<accession>A0A917CCH1</accession>
<keyword evidence="2" id="KW-0732">Signal</keyword>
<dbReference type="InterPro" id="IPR022411">
    <property type="entry name" value="C-typ_cyt_methanol_metab-rel"/>
</dbReference>
<feature type="compositionally biased region" description="Basic and acidic residues" evidence="1">
    <location>
        <begin position="52"/>
        <end position="61"/>
    </location>
</feature>
<feature type="signal peptide" evidence="2">
    <location>
        <begin position="1"/>
        <end position="15"/>
    </location>
</feature>
<reference evidence="3" key="1">
    <citation type="journal article" date="2014" name="Int. J. Syst. Evol. Microbiol.">
        <title>Complete genome sequence of Corynebacterium casei LMG S-19264T (=DSM 44701T), isolated from a smear-ripened cheese.</title>
        <authorList>
            <consortium name="US DOE Joint Genome Institute (JGI-PGF)"/>
            <person name="Walter F."/>
            <person name="Albersmeier A."/>
            <person name="Kalinowski J."/>
            <person name="Ruckert C."/>
        </authorList>
    </citation>
    <scope>NUCLEOTIDE SEQUENCE</scope>
    <source>
        <strain evidence="3">CCM 7897</strain>
    </source>
</reference>
<reference evidence="3" key="2">
    <citation type="submission" date="2020-09" db="EMBL/GenBank/DDBJ databases">
        <authorList>
            <person name="Sun Q."/>
            <person name="Sedlacek I."/>
        </authorList>
    </citation>
    <scope>NUCLEOTIDE SEQUENCE</scope>
    <source>
        <strain evidence="3">CCM 7897</strain>
    </source>
</reference>
<evidence type="ECO:0000256" key="2">
    <source>
        <dbReference type="SAM" id="SignalP"/>
    </source>
</evidence>
<dbReference type="GO" id="GO:0020037">
    <property type="term" value="F:heme binding"/>
    <property type="evidence" value="ECO:0007669"/>
    <property type="project" value="InterPro"/>
</dbReference>
<organism evidence="3 4">
    <name type="scientific">Azorhizobium oxalatiphilum</name>
    <dbReference type="NCBI Taxonomy" id="980631"/>
    <lineage>
        <taxon>Bacteria</taxon>
        <taxon>Pseudomonadati</taxon>
        <taxon>Pseudomonadota</taxon>
        <taxon>Alphaproteobacteria</taxon>
        <taxon>Hyphomicrobiales</taxon>
        <taxon>Xanthobacteraceae</taxon>
        <taxon>Azorhizobium</taxon>
    </lineage>
</organism>
<feature type="region of interest" description="Disordered" evidence="1">
    <location>
        <begin position="18"/>
        <end position="64"/>
    </location>
</feature>
<gene>
    <name evidence="3" type="ORF">GCM10007301_43630</name>
</gene>
<dbReference type="GO" id="GO:0009055">
    <property type="term" value="F:electron transfer activity"/>
    <property type="evidence" value="ECO:0007669"/>
    <property type="project" value="InterPro"/>
</dbReference>
<name>A0A917CCH1_9HYPH</name>
<evidence type="ECO:0000256" key="1">
    <source>
        <dbReference type="SAM" id="MobiDB-lite"/>
    </source>
</evidence>
<dbReference type="NCBIfam" id="TIGR03874">
    <property type="entry name" value="4cys_cytochr"/>
    <property type="match status" value="1"/>
</dbReference>
<evidence type="ECO:0000313" key="3">
    <source>
        <dbReference type="EMBL" id="GGF78892.1"/>
    </source>
</evidence>